<keyword evidence="2" id="KW-1185">Reference proteome</keyword>
<name>D5GHH9_TUBMM</name>
<protein>
    <submittedName>
        <fullName evidence="1">(Perigord truffle) hypothetical protein</fullName>
    </submittedName>
</protein>
<dbReference type="HOGENOM" id="CLU_3392569_0_0_1"/>
<dbReference type="AlphaFoldDB" id="D5GHH9"/>
<sequence length="32" mass="3403">MPWCSAGKFEEWGMLQVNCGGCAGPRRCGAIS</sequence>
<evidence type="ECO:0000313" key="1">
    <source>
        <dbReference type="EMBL" id="CAZ83972.1"/>
    </source>
</evidence>
<dbReference type="KEGG" id="tml:GSTUM_00007891001"/>
<dbReference type="EMBL" id="FN430318">
    <property type="protein sequence ID" value="CAZ83972.1"/>
    <property type="molecule type" value="Genomic_DNA"/>
</dbReference>
<evidence type="ECO:0000313" key="2">
    <source>
        <dbReference type="Proteomes" id="UP000006911"/>
    </source>
</evidence>
<proteinExistence type="predicted"/>
<dbReference type="InParanoid" id="D5GHH9"/>
<dbReference type="Proteomes" id="UP000006911">
    <property type="component" value="Unassembled WGS sequence"/>
</dbReference>
<reference evidence="1 2" key="1">
    <citation type="journal article" date="2010" name="Nature">
        <title>Perigord black truffle genome uncovers evolutionary origins and mechanisms of symbiosis.</title>
        <authorList>
            <person name="Martin F."/>
            <person name="Kohler A."/>
            <person name="Murat C."/>
            <person name="Balestrini R."/>
            <person name="Coutinho P.M."/>
            <person name="Jaillon O."/>
            <person name="Montanini B."/>
            <person name="Morin E."/>
            <person name="Noel B."/>
            <person name="Percudani R."/>
            <person name="Porcel B."/>
            <person name="Rubini A."/>
            <person name="Amicucci A."/>
            <person name="Amselem J."/>
            <person name="Anthouard V."/>
            <person name="Arcioni S."/>
            <person name="Artiguenave F."/>
            <person name="Aury J.M."/>
            <person name="Ballario P."/>
            <person name="Bolchi A."/>
            <person name="Brenna A."/>
            <person name="Brun A."/>
            <person name="Buee M."/>
            <person name="Cantarel B."/>
            <person name="Chevalier G."/>
            <person name="Couloux A."/>
            <person name="Da Silva C."/>
            <person name="Denoeud F."/>
            <person name="Duplessis S."/>
            <person name="Ghignone S."/>
            <person name="Hilselberger B."/>
            <person name="Iotti M."/>
            <person name="Marcais B."/>
            <person name="Mello A."/>
            <person name="Miranda M."/>
            <person name="Pacioni G."/>
            <person name="Quesneville H."/>
            <person name="Riccioni C."/>
            <person name="Ruotolo R."/>
            <person name="Splivallo R."/>
            <person name="Stocchi V."/>
            <person name="Tisserant E."/>
            <person name="Viscomi A.R."/>
            <person name="Zambonelli A."/>
            <person name="Zampieri E."/>
            <person name="Henrissat B."/>
            <person name="Lebrun M.H."/>
            <person name="Paolocci F."/>
            <person name="Bonfante P."/>
            <person name="Ottonello S."/>
            <person name="Wincker P."/>
        </authorList>
    </citation>
    <scope>NUCLEOTIDE SEQUENCE [LARGE SCALE GENOMIC DNA]</scope>
    <source>
        <strain evidence="1 2">Mel28</strain>
    </source>
</reference>
<gene>
    <name evidence="1" type="ORF">GSTUM_00007891001</name>
</gene>
<organism evidence="1 2">
    <name type="scientific">Tuber melanosporum (strain Mel28)</name>
    <name type="common">Perigord black truffle</name>
    <dbReference type="NCBI Taxonomy" id="656061"/>
    <lineage>
        <taxon>Eukaryota</taxon>
        <taxon>Fungi</taxon>
        <taxon>Dikarya</taxon>
        <taxon>Ascomycota</taxon>
        <taxon>Pezizomycotina</taxon>
        <taxon>Pezizomycetes</taxon>
        <taxon>Pezizales</taxon>
        <taxon>Tuberaceae</taxon>
        <taxon>Tuber</taxon>
    </lineage>
</organism>
<dbReference type="RefSeq" id="XP_002839781.1">
    <property type="nucleotide sequence ID" value="XM_002839735.1"/>
</dbReference>
<dbReference type="GeneID" id="9183617"/>
<accession>D5GHH9</accession>